<proteinExistence type="predicted"/>
<dbReference type="EMBL" id="GBEZ01023940">
    <property type="protein sequence ID" value="JAC62991.1"/>
    <property type="molecule type" value="Transcribed_RNA"/>
</dbReference>
<feature type="non-terminal residue" evidence="1">
    <location>
        <position position="95"/>
    </location>
</feature>
<feature type="non-terminal residue" evidence="1">
    <location>
        <position position="1"/>
    </location>
</feature>
<gene>
    <name evidence="1" type="ORF">TSPGSL018_21758</name>
</gene>
<reference evidence="1" key="1">
    <citation type="submission" date="2014-05" db="EMBL/GenBank/DDBJ databases">
        <title>The transcriptome of the halophilic microalga Tetraselmis sp. GSL018 isolated from the Great Salt Lake, Utah.</title>
        <authorList>
            <person name="Jinkerson R.E."/>
            <person name="D'Adamo S."/>
            <person name="Posewitz M.C."/>
        </authorList>
    </citation>
    <scope>NUCLEOTIDE SEQUENCE</scope>
    <source>
        <strain evidence="1">GSL018</strain>
    </source>
</reference>
<protein>
    <submittedName>
        <fullName evidence="1">Uncharacterized protein</fullName>
    </submittedName>
</protein>
<evidence type="ECO:0000313" key="1">
    <source>
        <dbReference type="EMBL" id="JAC62991.1"/>
    </source>
</evidence>
<organism evidence="1">
    <name type="scientific">Tetraselmis sp. GSL018</name>
    <dbReference type="NCBI Taxonomy" id="582737"/>
    <lineage>
        <taxon>Eukaryota</taxon>
        <taxon>Viridiplantae</taxon>
        <taxon>Chlorophyta</taxon>
        <taxon>core chlorophytes</taxon>
        <taxon>Chlorodendrophyceae</taxon>
        <taxon>Chlorodendrales</taxon>
        <taxon>Chlorodendraceae</taxon>
        <taxon>Tetraselmis</taxon>
    </lineage>
</organism>
<sequence length="95" mass="10546">SFPNVLCQGLLETRVPTNKQGYGLLGLAHYRSTAADTIEEKATGSEDVQPSFRRAVLNAKKKSKKVPINSECAEMNLTKRYWPPRDGIVKARKGN</sequence>
<name>A0A061QXE3_9CHLO</name>
<accession>A0A061QXE3</accession>
<dbReference type="AlphaFoldDB" id="A0A061QXE3"/>